<reference evidence="11" key="3">
    <citation type="journal article" date="2019" name="J. ISSAAS">
        <title>Genomics, evolutionary history and diagnostics of the Alternaria alternata species group including apple and Asian pear pathotypes.</title>
        <authorList>
            <person name="Armitage A.D."/>
            <person name="Cockerton H.M."/>
            <person name="Sreenivasaprasad S."/>
            <person name="Woodhall J."/>
            <person name="Lane C."/>
            <person name="Harrison R.J."/>
            <person name="Clarkson J.P."/>
        </authorList>
    </citation>
    <scope>NUCLEOTIDE SEQUENCE</scope>
    <source>
        <strain evidence="11">FERA 1177</strain>
    </source>
</reference>
<feature type="compositionally biased region" description="Polar residues" evidence="8">
    <location>
        <begin position="17"/>
        <end position="29"/>
    </location>
</feature>
<dbReference type="PANTHER" id="PTHR22748:SF14">
    <property type="entry name" value="ENDONUCLEASE_EXONUCLEASE_PHOSPHATASE DOMAIN-CONTAINING PROTEIN"/>
    <property type="match status" value="1"/>
</dbReference>
<dbReference type="InterPro" id="IPR005135">
    <property type="entry name" value="Endo/exonuclease/phosphatase"/>
</dbReference>
<dbReference type="EMBL" id="KV441485">
    <property type="protein sequence ID" value="OAG17864.1"/>
    <property type="molecule type" value="Genomic_DNA"/>
</dbReference>
<feature type="active site" description="Proton acceptor" evidence="5">
    <location>
        <position position="371"/>
    </location>
</feature>
<dbReference type="EMBL" id="PDXD01000019">
    <property type="protein sequence ID" value="RYN73984.1"/>
    <property type="molecule type" value="Genomic_DNA"/>
</dbReference>
<feature type="binding site" evidence="6">
    <location>
        <position position="371"/>
    </location>
    <ligand>
        <name>Mg(2+)</name>
        <dbReference type="ChEBI" id="CHEBI:18420"/>
        <label>1</label>
    </ligand>
</feature>
<comment type="similarity">
    <text evidence="1">Belongs to the DNA repair enzymes AP/ExoA family.</text>
</comment>
<feature type="site" description="Interaction with DNA substrate" evidence="7">
    <location>
        <position position="371"/>
    </location>
</feature>
<accession>A0A177DDJ1</accession>
<evidence type="ECO:0000256" key="6">
    <source>
        <dbReference type="PIRSR" id="PIRSR604808-2"/>
    </source>
</evidence>
<feature type="binding site" evidence="6">
    <location>
        <position position="49"/>
    </location>
    <ligand>
        <name>Mg(2+)</name>
        <dbReference type="ChEBI" id="CHEBI:18420"/>
        <label>1</label>
    </ligand>
</feature>
<keyword evidence="3" id="KW-0378">Hydrolase</keyword>
<evidence type="ECO:0000256" key="2">
    <source>
        <dbReference type="ARBA" id="ARBA00022723"/>
    </source>
</evidence>
<dbReference type="Gene3D" id="3.60.10.10">
    <property type="entry name" value="Endonuclease/exonuclease/phosphatase"/>
    <property type="match status" value="1"/>
</dbReference>
<feature type="binding site" evidence="6">
    <location>
        <position position="263"/>
    </location>
    <ligand>
        <name>Mg(2+)</name>
        <dbReference type="ChEBI" id="CHEBI:18420"/>
        <label>1</label>
    </ligand>
</feature>
<dbReference type="GO" id="GO:0008311">
    <property type="term" value="F:double-stranded DNA 3'-5' DNA exonuclease activity"/>
    <property type="evidence" value="ECO:0007669"/>
    <property type="project" value="TreeGrafter"/>
</dbReference>
<keyword evidence="4 6" id="KW-0460">Magnesium</keyword>
<reference evidence="10 12" key="1">
    <citation type="submission" date="2016-05" db="EMBL/GenBank/DDBJ databases">
        <title>Comparative analysis of secretome profiles of manganese(II)-oxidizing ascomycete fungi.</title>
        <authorList>
            <consortium name="DOE Joint Genome Institute"/>
            <person name="Zeiner C.A."/>
            <person name="Purvine S.O."/>
            <person name="Zink E.M."/>
            <person name="Wu S."/>
            <person name="Pasa-Tolic L."/>
            <person name="Chaput D.L."/>
            <person name="Haridas S."/>
            <person name="Grigoriev I.V."/>
            <person name="Santelli C.M."/>
            <person name="Hansel C.M."/>
        </authorList>
    </citation>
    <scope>NUCLEOTIDE SEQUENCE [LARGE SCALE GENOMIC DNA]</scope>
    <source>
        <strain evidence="10 12">SRC1lrK2f</strain>
    </source>
</reference>
<keyword evidence="6" id="KW-0464">Manganese</keyword>
<dbReference type="GO" id="GO:0003906">
    <property type="term" value="F:DNA-(apurinic or apyrimidinic site) endonuclease activity"/>
    <property type="evidence" value="ECO:0007669"/>
    <property type="project" value="TreeGrafter"/>
</dbReference>
<feature type="site" description="Transition state stabilizer" evidence="7">
    <location>
        <position position="265"/>
    </location>
</feature>
<evidence type="ECO:0000256" key="3">
    <source>
        <dbReference type="ARBA" id="ARBA00022801"/>
    </source>
</evidence>
<dbReference type="GeneID" id="29116402"/>
<reference evidence="13" key="2">
    <citation type="journal article" date="2019" name="bioRxiv">
        <title>Genomics, evolutionary history and diagnostics of the Alternaria alternata species group including apple and Asian pear pathotypes.</title>
        <authorList>
            <person name="Armitage A.D."/>
            <person name="Cockerton H.M."/>
            <person name="Sreenivasaprasad S."/>
            <person name="Woodhall J.W."/>
            <person name="Lane C.R."/>
            <person name="Harrison R.J."/>
            <person name="Clarkson J.P."/>
        </authorList>
    </citation>
    <scope>NUCLEOTIDE SEQUENCE [LARGE SCALE GENOMIC DNA]</scope>
    <source>
        <strain evidence="13">FERA 1177</strain>
    </source>
</reference>
<feature type="site" description="Important for catalytic activity" evidence="7">
    <location>
        <position position="340"/>
    </location>
</feature>
<dbReference type="GO" id="GO:0005634">
    <property type="term" value="C:nucleus"/>
    <property type="evidence" value="ECO:0007669"/>
    <property type="project" value="TreeGrafter"/>
</dbReference>
<dbReference type="PROSITE" id="PS51435">
    <property type="entry name" value="AP_NUCLEASE_F1_4"/>
    <property type="match status" value="1"/>
</dbReference>
<feature type="region of interest" description="Disordered" evidence="8">
    <location>
        <begin position="1"/>
        <end position="38"/>
    </location>
</feature>
<dbReference type="GO" id="GO:0006284">
    <property type="term" value="P:base-excision repair"/>
    <property type="evidence" value="ECO:0007669"/>
    <property type="project" value="TreeGrafter"/>
</dbReference>
<evidence type="ECO:0000256" key="8">
    <source>
        <dbReference type="SAM" id="MobiDB-lite"/>
    </source>
</evidence>
<feature type="active site" evidence="5">
    <location>
        <position position="221"/>
    </location>
</feature>
<evidence type="ECO:0000256" key="7">
    <source>
        <dbReference type="PIRSR" id="PIRSR604808-3"/>
    </source>
</evidence>
<dbReference type="Proteomes" id="UP000077248">
    <property type="component" value="Unassembled WGS sequence"/>
</dbReference>
<feature type="binding site" evidence="6">
    <location>
        <position position="370"/>
    </location>
    <ligand>
        <name>Mg(2+)</name>
        <dbReference type="ChEBI" id="CHEBI:18420"/>
        <label>1</label>
    </ligand>
</feature>
<keyword evidence="12" id="KW-1185">Reference proteome</keyword>
<dbReference type="OMA" id="WNINGIS"/>
<comment type="cofactor">
    <cofactor evidence="6">
        <name>Mg(2+)</name>
        <dbReference type="ChEBI" id="CHEBI:18420"/>
    </cofactor>
    <cofactor evidence="6">
        <name>Mn(2+)</name>
        <dbReference type="ChEBI" id="CHEBI:29035"/>
    </cofactor>
    <text evidence="6">Probably binds two magnesium or manganese ions per subunit.</text>
</comment>
<gene>
    <name evidence="11" type="ORF">AA0117_g7392</name>
    <name evidence="10" type="ORF">CC77DRAFT_239345</name>
</gene>
<sequence length="390" mass="44133">MNRNISPPPAKRRKTGSDTATASQQTVPANTPAPLPPHNANSLRIFSWNINGILPFLQKPITSFFEPTKAIGTTDGSPKHALLPASLRAFLQRHQWPSILFLQEVKIASADERTQNFVRAALKSYLPTELAYADERGPLYDAYFTLPSDRFNARGPKGNGKIYGVCSIVRHDLMGTYHIAMRTVDWDKEGRIHIVEVSSRTSEAKLAIFNIYAVNGTDNAYFDPSTGARIGTRHDRKRKFHILLMRECKELEAQGWDVLLAGDMNVALDERDGHPNLRIFAQAHVINRADFHAKLLNGNGKDKNDGFGGVDVWRKMHEEERRYTYFSRGRKWGSSCDRVDYFIAGRKAWEKGCVKACGVMDSEKEMGPSDHVPIWADFELKTEDEKEEKR</sequence>
<dbReference type="SUPFAM" id="SSF56219">
    <property type="entry name" value="DNase I-like"/>
    <property type="match status" value="1"/>
</dbReference>
<evidence type="ECO:0000256" key="5">
    <source>
        <dbReference type="PIRSR" id="PIRSR604808-1"/>
    </source>
</evidence>
<evidence type="ECO:0000313" key="13">
    <source>
        <dbReference type="Proteomes" id="UP000291422"/>
    </source>
</evidence>
<evidence type="ECO:0000313" key="11">
    <source>
        <dbReference type="EMBL" id="RYN73984.1"/>
    </source>
</evidence>
<name>A0A177DDJ1_ALTAL</name>
<feature type="domain" description="Endonuclease/exonuclease/phosphatase" evidence="9">
    <location>
        <begin position="47"/>
        <end position="371"/>
    </location>
</feature>
<dbReference type="STRING" id="5599.A0A177DDJ1"/>
<proteinExistence type="inferred from homology"/>
<feature type="binding site" evidence="6">
    <location>
        <position position="265"/>
    </location>
    <ligand>
        <name>Mg(2+)</name>
        <dbReference type="ChEBI" id="CHEBI:18420"/>
        <label>1</label>
    </ligand>
</feature>
<dbReference type="Pfam" id="PF03372">
    <property type="entry name" value="Exo_endo_phos"/>
    <property type="match status" value="1"/>
</dbReference>
<dbReference type="GO" id="GO:0046872">
    <property type="term" value="F:metal ion binding"/>
    <property type="evidence" value="ECO:0007669"/>
    <property type="project" value="UniProtKB-KW"/>
</dbReference>
<evidence type="ECO:0000259" key="9">
    <source>
        <dbReference type="Pfam" id="PF03372"/>
    </source>
</evidence>
<organism evidence="10 12">
    <name type="scientific">Alternaria alternata</name>
    <name type="common">Alternaria rot fungus</name>
    <name type="synonym">Torula alternata</name>
    <dbReference type="NCBI Taxonomy" id="5599"/>
    <lineage>
        <taxon>Eukaryota</taxon>
        <taxon>Fungi</taxon>
        <taxon>Dikarya</taxon>
        <taxon>Ascomycota</taxon>
        <taxon>Pezizomycotina</taxon>
        <taxon>Dothideomycetes</taxon>
        <taxon>Pleosporomycetidae</taxon>
        <taxon>Pleosporales</taxon>
        <taxon>Pleosporineae</taxon>
        <taxon>Pleosporaceae</taxon>
        <taxon>Alternaria</taxon>
        <taxon>Alternaria sect. Alternaria</taxon>
        <taxon>Alternaria alternata complex</taxon>
    </lineage>
</organism>
<protein>
    <submittedName>
        <fullName evidence="10">DNase I-like protein</fullName>
    </submittedName>
</protein>
<feature type="binding site" evidence="6">
    <location>
        <position position="104"/>
    </location>
    <ligand>
        <name>Mg(2+)</name>
        <dbReference type="ChEBI" id="CHEBI:18420"/>
        <label>1</label>
    </ligand>
</feature>
<dbReference type="InterPro" id="IPR004808">
    <property type="entry name" value="AP_endonuc_1"/>
</dbReference>
<evidence type="ECO:0000313" key="12">
    <source>
        <dbReference type="Proteomes" id="UP000077248"/>
    </source>
</evidence>
<keyword evidence="2 6" id="KW-0479">Metal-binding</keyword>
<dbReference type="PANTHER" id="PTHR22748">
    <property type="entry name" value="AP ENDONUCLEASE"/>
    <property type="match status" value="1"/>
</dbReference>
<dbReference type="AlphaFoldDB" id="A0A177DDJ1"/>
<evidence type="ECO:0000256" key="4">
    <source>
        <dbReference type="ARBA" id="ARBA00022842"/>
    </source>
</evidence>
<dbReference type="KEGG" id="aalt:CC77DRAFT_239345"/>
<dbReference type="RefSeq" id="XP_018383285.1">
    <property type="nucleotide sequence ID" value="XM_018530808.1"/>
</dbReference>
<dbReference type="GO" id="GO:0008081">
    <property type="term" value="F:phosphoric diester hydrolase activity"/>
    <property type="evidence" value="ECO:0007669"/>
    <property type="project" value="TreeGrafter"/>
</dbReference>
<dbReference type="Proteomes" id="UP000291422">
    <property type="component" value="Unassembled WGS sequence"/>
</dbReference>
<feature type="active site" description="Proton donor/acceptor" evidence="5">
    <location>
        <position position="263"/>
    </location>
</feature>
<evidence type="ECO:0000313" key="10">
    <source>
        <dbReference type="EMBL" id="OAG17864.1"/>
    </source>
</evidence>
<dbReference type="VEuPathDB" id="FungiDB:CC77DRAFT_239345"/>
<evidence type="ECO:0000256" key="1">
    <source>
        <dbReference type="ARBA" id="ARBA00007092"/>
    </source>
</evidence>
<dbReference type="InterPro" id="IPR036691">
    <property type="entry name" value="Endo/exonu/phosph_ase_sf"/>
</dbReference>